<sequence length="498" mass="55901">MKREGRQHGMVRTYRNSPSPWSSKLSDKKFNKFDTPPAAGLFTKVPSKPTNHSKFTGKCRKPRCTGCHLLPSCKSKDKTKEYHKVKSHDRAAFEFAGFSATAILDHLATHDDEVFWNVRHHLKRLNKPPVKTIKSPDGDIIDCVDIAHQPAFDHPLVKNHTIQMRPSFRPEGVVSGESDVVSAVKESRSVSQLWHLNGRCQEGTIPIRRTKRSDILRASSIERFGKKKKKSSPTNPRFRPPQTGQNYSNGHEYAAVYEEGGTYFGAKARINVWRPEIQQDNEFSLAQIWIVSGTPGEDIETVEVGWLVDPLLFGDNRTRLFTYWTADGYEETGCFNLLCEGFVQTSSKIALGATIYPLSGYGGSQYDITPLVWKDPGDGNWWLQIEDQVLGYWPFSLFSHLKDSATMIEWGGEIVDSRTGGQHTTTGMGSGHFPREGFGKASYFRNIQIVDGFNKLVEPTQLATFTSQSSCYDIRSGHGGAWKTYFYYGGPGRSPGCP</sequence>
<gene>
    <name evidence="3" type="ORF">DKX38_025327</name>
</gene>
<dbReference type="InterPro" id="IPR025521">
    <property type="entry name" value="Neprosin_propep"/>
</dbReference>
<dbReference type="Proteomes" id="UP000326939">
    <property type="component" value="Chromosome 16"/>
</dbReference>
<protein>
    <recommendedName>
        <fullName evidence="2">Neprosin PEP catalytic domain-containing protein</fullName>
    </recommendedName>
</protein>
<dbReference type="PANTHER" id="PTHR31589:SF111">
    <property type="entry name" value="NEPROSIN DOMAIN-CONTAINING PROTEIN"/>
    <property type="match status" value="1"/>
</dbReference>
<evidence type="ECO:0000313" key="4">
    <source>
        <dbReference type="Proteomes" id="UP000326939"/>
    </source>
</evidence>
<proteinExistence type="predicted"/>
<accession>A0A5N5JNP6</accession>
<evidence type="ECO:0000256" key="1">
    <source>
        <dbReference type="SAM" id="MobiDB-lite"/>
    </source>
</evidence>
<name>A0A5N5JNP6_9ROSI</name>
<dbReference type="Pfam" id="PF14365">
    <property type="entry name" value="Neprosin_AP"/>
    <property type="match status" value="1"/>
</dbReference>
<dbReference type="Gene3D" id="3.90.1320.10">
    <property type="entry name" value="Outer-capsid protein sigma 3, large lobe"/>
    <property type="match status" value="1"/>
</dbReference>
<reference evidence="4" key="1">
    <citation type="journal article" date="2019" name="Gigascience">
        <title>De novo genome assembly of the endangered Acer yangbiense, a plant species with extremely small populations endemic to Yunnan Province, China.</title>
        <authorList>
            <person name="Yang J."/>
            <person name="Wariss H.M."/>
            <person name="Tao L."/>
            <person name="Zhang R."/>
            <person name="Yun Q."/>
            <person name="Hollingsworth P."/>
            <person name="Dao Z."/>
            <person name="Luo G."/>
            <person name="Guo H."/>
            <person name="Ma Y."/>
            <person name="Sun W."/>
        </authorList>
    </citation>
    <scope>NUCLEOTIDE SEQUENCE [LARGE SCALE GENOMIC DNA]</scope>
    <source>
        <strain evidence="4">cv. br00</strain>
    </source>
</reference>
<evidence type="ECO:0000259" key="2">
    <source>
        <dbReference type="PROSITE" id="PS52045"/>
    </source>
</evidence>
<dbReference type="PROSITE" id="PS52045">
    <property type="entry name" value="NEPROSIN_PEP_CD"/>
    <property type="match status" value="1"/>
</dbReference>
<feature type="region of interest" description="Disordered" evidence="1">
    <location>
        <begin position="224"/>
        <end position="249"/>
    </location>
</feature>
<dbReference type="InterPro" id="IPR053168">
    <property type="entry name" value="Glutamic_endopeptidase"/>
</dbReference>
<dbReference type="Pfam" id="PF03080">
    <property type="entry name" value="Neprosin"/>
    <property type="match status" value="1"/>
</dbReference>
<comment type="caution">
    <text evidence="3">The sequence shown here is derived from an EMBL/GenBank/DDBJ whole genome shotgun (WGS) entry which is preliminary data.</text>
</comment>
<feature type="domain" description="Neprosin PEP catalytic" evidence="2">
    <location>
        <begin position="245"/>
        <end position="498"/>
    </location>
</feature>
<organism evidence="3 4">
    <name type="scientific">Salix brachista</name>
    <dbReference type="NCBI Taxonomy" id="2182728"/>
    <lineage>
        <taxon>Eukaryota</taxon>
        <taxon>Viridiplantae</taxon>
        <taxon>Streptophyta</taxon>
        <taxon>Embryophyta</taxon>
        <taxon>Tracheophyta</taxon>
        <taxon>Spermatophyta</taxon>
        <taxon>Magnoliopsida</taxon>
        <taxon>eudicotyledons</taxon>
        <taxon>Gunneridae</taxon>
        <taxon>Pentapetalae</taxon>
        <taxon>rosids</taxon>
        <taxon>fabids</taxon>
        <taxon>Malpighiales</taxon>
        <taxon>Salicaceae</taxon>
        <taxon>Saliceae</taxon>
        <taxon>Salix</taxon>
    </lineage>
</organism>
<feature type="region of interest" description="Disordered" evidence="1">
    <location>
        <begin position="1"/>
        <end position="25"/>
    </location>
</feature>
<evidence type="ECO:0000313" key="3">
    <source>
        <dbReference type="EMBL" id="KAB5521008.1"/>
    </source>
</evidence>
<dbReference type="EMBL" id="VDCV01000016">
    <property type="protein sequence ID" value="KAB5521008.1"/>
    <property type="molecule type" value="Genomic_DNA"/>
</dbReference>
<dbReference type="PANTHER" id="PTHR31589">
    <property type="entry name" value="PROTEIN, PUTATIVE (DUF239)-RELATED-RELATED"/>
    <property type="match status" value="1"/>
</dbReference>
<dbReference type="AlphaFoldDB" id="A0A5N5JNP6"/>
<dbReference type="InterPro" id="IPR004314">
    <property type="entry name" value="Neprosin"/>
</dbReference>
<feature type="compositionally biased region" description="Polar residues" evidence="1">
    <location>
        <begin position="14"/>
        <end position="24"/>
    </location>
</feature>
<keyword evidence="4" id="KW-1185">Reference proteome</keyword>